<evidence type="ECO:0000313" key="2">
    <source>
        <dbReference type="EMBL" id="GAM42652.1"/>
    </source>
</evidence>
<dbReference type="Proteomes" id="UP000053095">
    <property type="component" value="Unassembled WGS sequence"/>
</dbReference>
<proteinExistence type="predicted"/>
<dbReference type="EMBL" id="DF933840">
    <property type="protein sequence ID" value="GAM42652.1"/>
    <property type="molecule type" value="Genomic_DNA"/>
</dbReference>
<protein>
    <submittedName>
        <fullName evidence="2">Uncharacterized protein</fullName>
    </submittedName>
</protein>
<accession>A0A478EBB5</accession>
<feature type="compositionally biased region" description="Acidic residues" evidence="1">
    <location>
        <begin position="12"/>
        <end position="29"/>
    </location>
</feature>
<reference evidence="3" key="1">
    <citation type="journal article" date="2015" name="Genome Announc.">
        <title>Draft genome sequence of Talaromyces cellulolyticus strain Y-94, a source of lignocellulosic biomass-degrading enzymes.</title>
        <authorList>
            <person name="Fujii T."/>
            <person name="Koike H."/>
            <person name="Sawayama S."/>
            <person name="Yano S."/>
            <person name="Inoue H."/>
        </authorList>
    </citation>
    <scope>NUCLEOTIDE SEQUENCE [LARGE SCALE GENOMIC DNA]</scope>
    <source>
        <strain evidence="3">Y-94</strain>
    </source>
</reference>
<keyword evidence="3" id="KW-1185">Reference proteome</keyword>
<organism evidence="2 3">
    <name type="scientific">Talaromyces pinophilus</name>
    <name type="common">Penicillium pinophilum</name>
    <dbReference type="NCBI Taxonomy" id="128442"/>
    <lineage>
        <taxon>Eukaryota</taxon>
        <taxon>Fungi</taxon>
        <taxon>Dikarya</taxon>
        <taxon>Ascomycota</taxon>
        <taxon>Pezizomycotina</taxon>
        <taxon>Eurotiomycetes</taxon>
        <taxon>Eurotiomycetidae</taxon>
        <taxon>Eurotiales</taxon>
        <taxon>Trichocomaceae</taxon>
        <taxon>Talaromyces</taxon>
        <taxon>Talaromyces sect. Talaromyces</taxon>
    </lineage>
</organism>
<feature type="region of interest" description="Disordered" evidence="1">
    <location>
        <begin position="1"/>
        <end position="33"/>
    </location>
</feature>
<gene>
    <name evidence="2" type="ORF">TCE0_044r16827</name>
</gene>
<dbReference type="AlphaFoldDB" id="A0A478EBB5"/>
<evidence type="ECO:0000313" key="3">
    <source>
        <dbReference type="Proteomes" id="UP000053095"/>
    </source>
</evidence>
<sequence length="100" mass="11792">MRNRANQRRVDDDEDGQMVALWDDDDDDPSPSNLAKYDFEFPDELNFPVLLLSYVGPQHGRFFYAYMVKDRLKIWQSRLYSFEQSPINLCTRVLLSCPVP</sequence>
<evidence type="ECO:0000256" key="1">
    <source>
        <dbReference type="SAM" id="MobiDB-lite"/>
    </source>
</evidence>
<name>A0A478EBB5_TALPI</name>